<dbReference type="RefSeq" id="WP_055216277.1">
    <property type="nucleotide sequence ID" value="NZ_CZBU01000005.1"/>
</dbReference>
<comment type="similarity">
    <text evidence="1">Belongs to the glycosyltransferase 2 family.</text>
</comment>
<dbReference type="EMBL" id="CZBU01000005">
    <property type="protein sequence ID" value="CUQ78870.1"/>
    <property type="molecule type" value="Genomic_DNA"/>
</dbReference>
<evidence type="ECO:0000313" key="7">
    <source>
        <dbReference type="Proteomes" id="UP000095621"/>
    </source>
</evidence>
<evidence type="ECO:0000313" key="6">
    <source>
        <dbReference type="EMBL" id="CUQ78870.1"/>
    </source>
</evidence>
<dbReference type="OrthoDB" id="9768769at2"/>
<dbReference type="CDD" id="cd02525">
    <property type="entry name" value="Succinoglycan_BP_ExoA"/>
    <property type="match status" value="1"/>
</dbReference>
<dbReference type="Pfam" id="PF00535">
    <property type="entry name" value="Glycos_transf_2"/>
    <property type="match status" value="1"/>
</dbReference>
<keyword evidence="4" id="KW-0472">Membrane</keyword>
<organism evidence="6 7">
    <name type="scientific">Lachnospira eligens</name>
    <dbReference type="NCBI Taxonomy" id="39485"/>
    <lineage>
        <taxon>Bacteria</taxon>
        <taxon>Bacillati</taxon>
        <taxon>Bacillota</taxon>
        <taxon>Clostridia</taxon>
        <taxon>Lachnospirales</taxon>
        <taxon>Lachnospiraceae</taxon>
        <taxon>Lachnospira</taxon>
    </lineage>
</organism>
<dbReference type="Gene3D" id="3.90.550.10">
    <property type="entry name" value="Spore Coat Polysaccharide Biosynthesis Protein SpsA, Chain A"/>
    <property type="match status" value="1"/>
</dbReference>
<keyword evidence="4" id="KW-1133">Transmembrane helix</keyword>
<dbReference type="Proteomes" id="UP000095621">
    <property type="component" value="Unassembled WGS sequence"/>
</dbReference>
<evidence type="ECO:0000259" key="5">
    <source>
        <dbReference type="Pfam" id="PF00535"/>
    </source>
</evidence>
<gene>
    <name evidence="6" type="ORF">ERS852490_02522</name>
</gene>
<keyword evidence="2" id="KW-0328">Glycosyltransferase</keyword>
<dbReference type="InterPro" id="IPR029044">
    <property type="entry name" value="Nucleotide-diphossugar_trans"/>
</dbReference>
<protein>
    <submittedName>
        <fullName evidence="6">N-glycosyltransferase</fullName>
    </submittedName>
</protein>
<feature type="transmembrane region" description="Helical" evidence="4">
    <location>
        <begin position="249"/>
        <end position="271"/>
    </location>
</feature>
<dbReference type="SUPFAM" id="SSF53448">
    <property type="entry name" value="Nucleotide-diphospho-sugar transferases"/>
    <property type="match status" value="1"/>
</dbReference>
<keyword evidence="3 6" id="KW-0808">Transferase</keyword>
<dbReference type="PANTHER" id="PTHR43630">
    <property type="entry name" value="POLY-BETA-1,6-N-ACETYL-D-GLUCOSAMINE SYNTHASE"/>
    <property type="match status" value="1"/>
</dbReference>
<evidence type="ECO:0000256" key="1">
    <source>
        <dbReference type="ARBA" id="ARBA00006739"/>
    </source>
</evidence>
<evidence type="ECO:0000256" key="3">
    <source>
        <dbReference type="ARBA" id="ARBA00022679"/>
    </source>
</evidence>
<dbReference type="AlphaFoldDB" id="A0A174Z7G1"/>
<feature type="transmembrane region" description="Helical" evidence="4">
    <location>
        <begin position="320"/>
        <end position="342"/>
    </location>
</feature>
<name>A0A174Z7G1_9FIRM</name>
<dbReference type="PANTHER" id="PTHR43630:SF1">
    <property type="entry name" value="POLY-BETA-1,6-N-ACETYL-D-GLUCOSAMINE SYNTHASE"/>
    <property type="match status" value="1"/>
</dbReference>
<sequence length="352" mass="39592">MFITIAVIAYNEENTIKNILDDISRQDYDHNLMEVVLVDSASTDGTKAVMQKFADENKMGARQIVVLDNPKKTLPCGWNVLLDNYTGEAVIRVDAHAHIPVDFVSKNVKVLEEGEMVVGGVRPNIVDEETPWKDTLLLAESSMFGSSIAPYRNGGNGTEEKIYMKSLFHAAYRREVFEEIGHYNESLARTEDNEIHYRMRKAGFKLRFCPDIISYQHTRSSLPKMLKQKYGNGYWIGKTSKVCPGCLSIYHFVPWAFVMAIIVTTVASVSCKLLAVKSFFSRIVYGLTGLMWGSYWLLAVVMSVVAVIGAKKERNKTCFALPFLFFLLHISYGIGTVCGLAAKKPAKETRNR</sequence>
<dbReference type="GO" id="GO:0016757">
    <property type="term" value="F:glycosyltransferase activity"/>
    <property type="evidence" value="ECO:0007669"/>
    <property type="project" value="UniProtKB-KW"/>
</dbReference>
<accession>A0A174Z7G1</accession>
<dbReference type="InterPro" id="IPR001173">
    <property type="entry name" value="Glyco_trans_2-like"/>
</dbReference>
<proteinExistence type="inferred from homology"/>
<reference evidence="6 7" key="1">
    <citation type="submission" date="2015-09" db="EMBL/GenBank/DDBJ databases">
        <authorList>
            <consortium name="Pathogen Informatics"/>
        </authorList>
    </citation>
    <scope>NUCLEOTIDE SEQUENCE [LARGE SCALE GENOMIC DNA]</scope>
    <source>
        <strain evidence="6 7">2789STDY5834875</strain>
    </source>
</reference>
<evidence type="ECO:0000256" key="4">
    <source>
        <dbReference type="SAM" id="Phobius"/>
    </source>
</evidence>
<feature type="domain" description="Glycosyltransferase 2-like" evidence="5">
    <location>
        <begin position="4"/>
        <end position="181"/>
    </location>
</feature>
<keyword evidence="4" id="KW-0812">Transmembrane</keyword>
<evidence type="ECO:0000256" key="2">
    <source>
        <dbReference type="ARBA" id="ARBA00022676"/>
    </source>
</evidence>
<feature type="transmembrane region" description="Helical" evidence="4">
    <location>
        <begin position="283"/>
        <end position="308"/>
    </location>
</feature>